<evidence type="ECO:0000256" key="1">
    <source>
        <dbReference type="ARBA" id="ARBA00014286"/>
    </source>
</evidence>
<keyword evidence="2" id="KW-0732">Signal</keyword>
<evidence type="ECO:0000313" key="3">
    <source>
        <dbReference type="EMBL" id="QDU19080.1"/>
    </source>
</evidence>
<dbReference type="InterPro" id="IPR039559">
    <property type="entry name" value="AIM6_PI-PLC-like_dom"/>
</dbReference>
<dbReference type="AlphaFoldDB" id="A0A517XNK0"/>
<dbReference type="EMBL" id="CP036273">
    <property type="protein sequence ID" value="QDU19080.1"/>
    <property type="molecule type" value="Genomic_DNA"/>
</dbReference>
<dbReference type="GO" id="GO:0006629">
    <property type="term" value="P:lipid metabolic process"/>
    <property type="evidence" value="ECO:0007669"/>
    <property type="project" value="InterPro"/>
</dbReference>
<keyword evidence="4" id="KW-1185">Reference proteome</keyword>
<reference evidence="3 4" key="1">
    <citation type="submission" date="2019-02" db="EMBL/GenBank/DDBJ databases">
        <title>Deep-cultivation of Planctomycetes and their phenomic and genomic characterization uncovers novel biology.</title>
        <authorList>
            <person name="Wiegand S."/>
            <person name="Jogler M."/>
            <person name="Boedeker C."/>
            <person name="Pinto D."/>
            <person name="Vollmers J."/>
            <person name="Rivas-Marin E."/>
            <person name="Kohn T."/>
            <person name="Peeters S.H."/>
            <person name="Heuer A."/>
            <person name="Rast P."/>
            <person name="Oberbeckmann S."/>
            <person name="Bunk B."/>
            <person name="Jeske O."/>
            <person name="Meyerdierks A."/>
            <person name="Storesund J.E."/>
            <person name="Kallscheuer N."/>
            <person name="Luecker S."/>
            <person name="Lage O.M."/>
            <person name="Pohl T."/>
            <person name="Merkel B.J."/>
            <person name="Hornburger P."/>
            <person name="Mueller R.-W."/>
            <person name="Bruemmer F."/>
            <person name="Labrenz M."/>
            <person name="Spormann A.M."/>
            <person name="Op den Camp H."/>
            <person name="Overmann J."/>
            <person name="Amann R."/>
            <person name="Jetten M.S.M."/>
            <person name="Mascher T."/>
            <person name="Medema M.H."/>
            <person name="Devos D.P."/>
            <person name="Kaster A.-K."/>
            <person name="Ovreas L."/>
            <person name="Rohde M."/>
            <person name="Galperin M.Y."/>
            <person name="Jogler C."/>
        </authorList>
    </citation>
    <scope>NUCLEOTIDE SEQUENCE [LARGE SCALE GENOMIC DNA]</scope>
    <source>
        <strain evidence="3 4">ETA_A1</strain>
    </source>
</reference>
<evidence type="ECO:0000256" key="2">
    <source>
        <dbReference type="SAM" id="SignalP"/>
    </source>
</evidence>
<dbReference type="Pfam" id="PF13653">
    <property type="entry name" value="GDPD_2"/>
    <property type="match status" value="1"/>
</dbReference>
<dbReference type="InterPro" id="IPR051236">
    <property type="entry name" value="HAT_RTT109-like"/>
</dbReference>
<accession>A0A517XNK0</accession>
<dbReference type="KEGG" id="uli:ETAA1_09830"/>
<organism evidence="3 4">
    <name type="scientific">Urbifossiella limnaea</name>
    <dbReference type="NCBI Taxonomy" id="2528023"/>
    <lineage>
        <taxon>Bacteria</taxon>
        <taxon>Pseudomonadati</taxon>
        <taxon>Planctomycetota</taxon>
        <taxon>Planctomycetia</taxon>
        <taxon>Gemmatales</taxon>
        <taxon>Gemmataceae</taxon>
        <taxon>Urbifossiella</taxon>
    </lineage>
</organism>
<name>A0A517XNK0_9BACT</name>
<dbReference type="Gene3D" id="3.20.20.190">
    <property type="entry name" value="Phosphatidylinositol (PI) phosphodiesterase"/>
    <property type="match status" value="1"/>
</dbReference>
<dbReference type="SUPFAM" id="SSF51695">
    <property type="entry name" value="PLC-like phosphodiesterases"/>
    <property type="match status" value="1"/>
</dbReference>
<sequence precursor="true">MPASLALALALAAPVPRAHAHNDYEHPRPLHDALAHGFRSVEADVWLTREGLLVAHTPFGLKAGRTLQALYLDPLRARARANGGSVHRNGPPFYLLVDVKTDAASTGAALAKVLADYADVLTTTRDGKTERKAVTVVVSGNADRAALTKAAVRHAAIDGRPADLDGDAPAELVPWVSASWGSQFRWDGAGPMPTAERDRLREFVRKAHAKGRMVRFWAAPETPAVWRELVAANADLINTDRLADLRAFLRTEDRPRTSP</sequence>
<feature type="chain" id="PRO_5021777811" description="Altered inheritance of mitochondria protein 6" evidence="2">
    <location>
        <begin position="21"/>
        <end position="259"/>
    </location>
</feature>
<evidence type="ECO:0000313" key="4">
    <source>
        <dbReference type="Proteomes" id="UP000319576"/>
    </source>
</evidence>
<gene>
    <name evidence="3" type="ORF">ETAA1_09830</name>
</gene>
<dbReference type="Proteomes" id="UP000319576">
    <property type="component" value="Chromosome"/>
</dbReference>
<protein>
    <recommendedName>
        <fullName evidence="1">Altered inheritance of mitochondria protein 6</fullName>
    </recommendedName>
</protein>
<dbReference type="CDD" id="cd08577">
    <property type="entry name" value="PI-PLCc_GDPD_SF_unchar3"/>
    <property type="match status" value="1"/>
</dbReference>
<dbReference type="PANTHER" id="PTHR31571">
    <property type="entry name" value="ALTERED INHERITANCE OF MITOCHONDRIA PROTEIN 6"/>
    <property type="match status" value="1"/>
</dbReference>
<dbReference type="PANTHER" id="PTHR31571:SF1">
    <property type="entry name" value="ALTERED INHERITANCE OF MITOCHONDRIA PROTEIN 6"/>
    <property type="match status" value="1"/>
</dbReference>
<dbReference type="GO" id="GO:0008081">
    <property type="term" value="F:phosphoric diester hydrolase activity"/>
    <property type="evidence" value="ECO:0007669"/>
    <property type="project" value="InterPro"/>
</dbReference>
<dbReference type="RefSeq" id="WP_145234804.1">
    <property type="nucleotide sequence ID" value="NZ_CP036273.1"/>
</dbReference>
<dbReference type="OrthoDB" id="9794455at2"/>
<proteinExistence type="predicted"/>
<dbReference type="InterPro" id="IPR017946">
    <property type="entry name" value="PLC-like_Pdiesterase_TIM-brl"/>
</dbReference>
<feature type="signal peptide" evidence="2">
    <location>
        <begin position="1"/>
        <end position="20"/>
    </location>
</feature>